<dbReference type="Pfam" id="PF08338">
    <property type="entry name" value="DUF1731"/>
    <property type="match status" value="1"/>
</dbReference>
<accession>A0A4R4YEF9</accession>
<keyword evidence="3" id="KW-1185">Reference proteome</keyword>
<dbReference type="PANTHER" id="PTHR11092:SF0">
    <property type="entry name" value="EPIMERASE FAMILY PROTEIN SDR39U1"/>
    <property type="match status" value="1"/>
</dbReference>
<protein>
    <submittedName>
        <fullName evidence="2">TIGR01777 family protein</fullName>
    </submittedName>
</protein>
<evidence type="ECO:0000313" key="3">
    <source>
        <dbReference type="Proteomes" id="UP000294947"/>
    </source>
</evidence>
<feature type="domain" description="DUF1731" evidence="1">
    <location>
        <begin position="209"/>
        <end position="254"/>
    </location>
</feature>
<proteinExistence type="predicted"/>
<sequence>MRWDPVAEPSSAWVAGAEGIVNLAGAPLGGQRWTRGYKSLLLRSRIDSAHTLAVAAAAAHRPPRVMISASGIRFYGVDRGDEVLGESASGVADGFLPTVTRAWEEATSPASAAGIAVCHLRLGLVVSRCGGFLPRLLPMFRVGLGATLGSGSEFWSYVSLADAVRAIRFLMARPGAEGPYNIAVPNPIRSRAFTHALASAIGKQALLRVPTGALRVAMGQVAPEVLGSLRVVPTRLTEAGFESWHPDIASVLDDALHH</sequence>
<evidence type="ECO:0000259" key="1">
    <source>
        <dbReference type="Pfam" id="PF08338"/>
    </source>
</evidence>
<reference evidence="2 3" key="1">
    <citation type="submission" date="2019-03" db="EMBL/GenBank/DDBJ databases">
        <title>Draft genome sequences of novel Actinobacteria.</title>
        <authorList>
            <person name="Sahin N."/>
            <person name="Ay H."/>
            <person name="Saygin H."/>
        </authorList>
    </citation>
    <scope>NUCLEOTIDE SEQUENCE [LARGE SCALE GENOMIC DNA]</scope>
    <source>
        <strain evidence="2 3">7K502</strain>
    </source>
</reference>
<dbReference type="RefSeq" id="WP_132490955.1">
    <property type="nucleotide sequence ID" value="NZ_SMKW01000049.1"/>
</dbReference>
<organism evidence="2 3">
    <name type="scientific">Saccharopolyspora elongata</name>
    <dbReference type="NCBI Taxonomy" id="2530387"/>
    <lineage>
        <taxon>Bacteria</taxon>
        <taxon>Bacillati</taxon>
        <taxon>Actinomycetota</taxon>
        <taxon>Actinomycetes</taxon>
        <taxon>Pseudonocardiales</taxon>
        <taxon>Pseudonocardiaceae</taxon>
        <taxon>Saccharopolyspora</taxon>
    </lineage>
</organism>
<dbReference type="InterPro" id="IPR010099">
    <property type="entry name" value="SDR39U1"/>
</dbReference>
<dbReference type="Gene3D" id="3.40.50.720">
    <property type="entry name" value="NAD(P)-binding Rossmann-like Domain"/>
    <property type="match status" value="1"/>
</dbReference>
<dbReference type="SUPFAM" id="SSF51735">
    <property type="entry name" value="NAD(P)-binding Rossmann-fold domains"/>
    <property type="match status" value="1"/>
</dbReference>
<dbReference type="Proteomes" id="UP000294947">
    <property type="component" value="Unassembled WGS sequence"/>
</dbReference>
<dbReference type="NCBIfam" id="TIGR01777">
    <property type="entry name" value="yfcH"/>
    <property type="match status" value="1"/>
</dbReference>
<dbReference type="InterPro" id="IPR036291">
    <property type="entry name" value="NAD(P)-bd_dom_sf"/>
</dbReference>
<comment type="caution">
    <text evidence="2">The sequence shown here is derived from an EMBL/GenBank/DDBJ whole genome shotgun (WGS) entry which is preliminary data.</text>
</comment>
<name>A0A4R4YEF9_9PSEU</name>
<evidence type="ECO:0000313" key="2">
    <source>
        <dbReference type="EMBL" id="TDD42304.1"/>
    </source>
</evidence>
<dbReference type="AlphaFoldDB" id="A0A4R4YEF9"/>
<dbReference type="OrthoDB" id="9801773at2"/>
<dbReference type="EMBL" id="SMKW01000049">
    <property type="protein sequence ID" value="TDD42304.1"/>
    <property type="molecule type" value="Genomic_DNA"/>
</dbReference>
<dbReference type="PANTHER" id="PTHR11092">
    <property type="entry name" value="SUGAR NUCLEOTIDE EPIMERASE RELATED"/>
    <property type="match status" value="1"/>
</dbReference>
<gene>
    <name evidence="2" type="ORF">E1288_29935</name>
</gene>
<dbReference type="InterPro" id="IPR013549">
    <property type="entry name" value="DUF1731"/>
</dbReference>